<evidence type="ECO:0000313" key="3">
    <source>
        <dbReference type="Proteomes" id="UP001258017"/>
    </source>
</evidence>
<dbReference type="PANTHER" id="PTHR28495:SF1">
    <property type="entry name" value="GENE, 17266-RELATED"/>
    <property type="match status" value="1"/>
</dbReference>
<name>A0AAD9RJX0_9HYME</name>
<feature type="domain" description="DUF4708" evidence="1">
    <location>
        <begin position="4"/>
        <end position="232"/>
    </location>
</feature>
<comment type="caution">
    <text evidence="2">The sequence shown here is derived from an EMBL/GenBank/DDBJ whole genome shotgun (WGS) entry which is preliminary data.</text>
</comment>
<evidence type="ECO:0000259" key="1">
    <source>
        <dbReference type="Pfam" id="PF15813"/>
    </source>
</evidence>
<gene>
    <name evidence="2" type="ORF">KPH14_006241</name>
</gene>
<organism evidence="2 3">
    <name type="scientific">Odynerus spinipes</name>
    <dbReference type="NCBI Taxonomy" id="1348599"/>
    <lineage>
        <taxon>Eukaryota</taxon>
        <taxon>Metazoa</taxon>
        <taxon>Ecdysozoa</taxon>
        <taxon>Arthropoda</taxon>
        <taxon>Hexapoda</taxon>
        <taxon>Insecta</taxon>
        <taxon>Pterygota</taxon>
        <taxon>Neoptera</taxon>
        <taxon>Endopterygota</taxon>
        <taxon>Hymenoptera</taxon>
        <taxon>Apocrita</taxon>
        <taxon>Aculeata</taxon>
        <taxon>Vespoidea</taxon>
        <taxon>Vespidae</taxon>
        <taxon>Eumeninae</taxon>
        <taxon>Odynerus</taxon>
    </lineage>
</organism>
<dbReference type="PANTHER" id="PTHR28495">
    <property type="entry name" value="HYPOTHETICAL PROTEIN LOC100359752"/>
    <property type="match status" value="1"/>
</dbReference>
<dbReference type="Pfam" id="PF15813">
    <property type="entry name" value="DUF4708"/>
    <property type="match status" value="1"/>
</dbReference>
<reference evidence="2" key="2">
    <citation type="journal article" date="2023" name="Commun. Biol.">
        <title>Intrasexual cuticular hydrocarbon dimorphism in a wasp sheds light on hydrocarbon biosynthesis genes in Hymenoptera.</title>
        <authorList>
            <person name="Moris V.C."/>
            <person name="Podsiadlowski L."/>
            <person name="Martin S."/>
            <person name="Oeyen J.P."/>
            <person name="Donath A."/>
            <person name="Petersen M."/>
            <person name="Wilbrandt J."/>
            <person name="Misof B."/>
            <person name="Liedtke D."/>
            <person name="Thamm M."/>
            <person name="Scheiner R."/>
            <person name="Schmitt T."/>
            <person name="Niehuis O."/>
        </authorList>
    </citation>
    <scope>NUCLEOTIDE SEQUENCE</scope>
    <source>
        <strain evidence="2">GBR_01_08_01A</strain>
    </source>
</reference>
<dbReference type="InterPro" id="IPR031643">
    <property type="entry name" value="DUF4708"/>
</dbReference>
<protein>
    <recommendedName>
        <fullName evidence="1">DUF4708 domain-containing protein</fullName>
    </recommendedName>
</protein>
<keyword evidence="3" id="KW-1185">Reference proteome</keyword>
<dbReference type="Proteomes" id="UP001258017">
    <property type="component" value="Unassembled WGS sequence"/>
</dbReference>
<evidence type="ECO:0000313" key="2">
    <source>
        <dbReference type="EMBL" id="KAK2580506.1"/>
    </source>
</evidence>
<dbReference type="EMBL" id="JAIFRP010000053">
    <property type="protein sequence ID" value="KAK2580506.1"/>
    <property type="molecule type" value="Genomic_DNA"/>
</dbReference>
<reference evidence="2" key="1">
    <citation type="submission" date="2021-08" db="EMBL/GenBank/DDBJ databases">
        <authorList>
            <person name="Misof B."/>
            <person name="Oliver O."/>
            <person name="Podsiadlowski L."/>
            <person name="Donath A."/>
            <person name="Peters R."/>
            <person name="Mayer C."/>
            <person name="Rust J."/>
            <person name="Gunkel S."/>
            <person name="Lesny P."/>
            <person name="Martin S."/>
            <person name="Oeyen J.P."/>
            <person name="Petersen M."/>
            <person name="Panagiotis P."/>
            <person name="Wilbrandt J."/>
            <person name="Tanja T."/>
        </authorList>
    </citation>
    <scope>NUCLEOTIDE SEQUENCE</scope>
    <source>
        <strain evidence="2">GBR_01_08_01A</strain>
        <tissue evidence="2">Thorax + abdomen</tissue>
    </source>
</reference>
<proteinExistence type="predicted"/>
<sequence length="450" mass="51398">MIIQTIQEVIASPILGSTGLICVIAAKESIENDEIKTQLRNLNVSCGKLQEITTDMYAMCLNYTIQCRIAPLWNKVGQYYIHGLEFCVLMKKFNALKVKVTINGENAQFYFYATKITIPFIKLEDLGLLDSLIAEFLADNNGIINLSKHCLSVYILPSMKTGKVISVFKKIPSHCPFKNYYQLRKYWIDMYDYYLPQTEEGIVYYEVKFLSGTSSFIYPSVCVATGPAQFFSCINADSITSQFVNALLNTLSKICNKQLFVYNKNKEQNHQLTLSGNNTGKINIQEYNHLSLSRDKELIMNNIIDKDSTYGLEHTTRHECDTSVNLCKSNKAMTSSSVKRSQKDSIDQLETCNKFMKFERSKQTNLTFSNDSLMMKNKTHNVKIETTGVDENTTPFFKDRDLCQISNKPQVRNNTPVHLTLKQKLLNAMRTTKFGNNIDVEEKSKYNTLS</sequence>
<dbReference type="AlphaFoldDB" id="A0AAD9RJX0"/>
<accession>A0AAD9RJX0</accession>